<dbReference type="GO" id="GO:0003886">
    <property type="term" value="F:DNA (cytosine-5-)-methyltransferase activity"/>
    <property type="evidence" value="ECO:0007669"/>
    <property type="project" value="UniProtKB-EC"/>
</dbReference>
<dbReference type="PANTHER" id="PTHR46098">
    <property type="entry name" value="TRNA (CYTOSINE(38)-C(5))-METHYLTRANSFERASE"/>
    <property type="match status" value="1"/>
</dbReference>
<evidence type="ECO:0000313" key="8">
    <source>
        <dbReference type="EMBL" id="GAL65543.1"/>
    </source>
</evidence>
<organism evidence="8 9">
    <name type="scientific">Jejuia pallidilutea</name>
    <dbReference type="NCBI Taxonomy" id="504487"/>
    <lineage>
        <taxon>Bacteria</taxon>
        <taxon>Pseudomonadati</taxon>
        <taxon>Bacteroidota</taxon>
        <taxon>Flavobacteriia</taxon>
        <taxon>Flavobacteriales</taxon>
        <taxon>Flavobacteriaceae</taxon>
        <taxon>Jejuia</taxon>
    </lineage>
</organism>
<dbReference type="STRING" id="504487.JCM19538_1902"/>
<keyword evidence="3 7" id="KW-0808">Transferase</keyword>
<dbReference type="PANTHER" id="PTHR46098:SF1">
    <property type="entry name" value="TRNA (CYTOSINE(38)-C(5))-METHYLTRANSFERASE"/>
    <property type="match status" value="1"/>
</dbReference>
<dbReference type="InterPro" id="IPR050750">
    <property type="entry name" value="C5-MTase"/>
</dbReference>
<evidence type="ECO:0000256" key="4">
    <source>
        <dbReference type="ARBA" id="ARBA00022691"/>
    </source>
</evidence>
<feature type="active site" evidence="7">
    <location>
        <position position="168"/>
    </location>
</feature>
<evidence type="ECO:0000256" key="6">
    <source>
        <dbReference type="ARBA" id="ARBA00047422"/>
    </source>
</evidence>
<evidence type="ECO:0000256" key="3">
    <source>
        <dbReference type="ARBA" id="ARBA00022679"/>
    </source>
</evidence>
<dbReference type="Gene3D" id="3.40.50.150">
    <property type="entry name" value="Vaccinia Virus protein VP39"/>
    <property type="match status" value="1"/>
</dbReference>
<reference evidence="8 9" key="1">
    <citation type="journal article" date="2014" name="Genome Announc.">
        <title>Draft Genome Sequence of Marine Flavobacterium Jejuia pallidilutea Strain 11shimoA1 and Pigmentation Mutants.</title>
        <authorList>
            <person name="Takatani N."/>
            <person name="Nakanishi M."/>
            <person name="Meirelles P."/>
            <person name="Mino S."/>
            <person name="Suda W."/>
            <person name="Oshima K."/>
            <person name="Hattori M."/>
            <person name="Ohkuma M."/>
            <person name="Hosokawa M."/>
            <person name="Miyashita K."/>
            <person name="Thompson F.L."/>
            <person name="Niwa A."/>
            <person name="Sawabe T."/>
            <person name="Sawabe T."/>
        </authorList>
    </citation>
    <scope>NUCLEOTIDE SEQUENCE [LARGE SCALE GENOMIC DNA]</scope>
    <source>
        <strain evidence="8 9">JCM 19301</strain>
    </source>
</reference>
<comment type="caution">
    <text evidence="8">The sequence shown here is derived from an EMBL/GenBank/DDBJ whole genome shotgun (WGS) entry which is preliminary data.</text>
</comment>
<evidence type="ECO:0000313" key="9">
    <source>
        <dbReference type="Proteomes" id="UP000029641"/>
    </source>
</evidence>
<proteinExistence type="inferred from homology"/>
<dbReference type="eggNOG" id="COG0270">
    <property type="taxonomic scope" value="Bacteria"/>
</dbReference>
<keyword evidence="5" id="KW-0680">Restriction system</keyword>
<evidence type="ECO:0000256" key="7">
    <source>
        <dbReference type="PROSITE-ProRule" id="PRU01016"/>
    </source>
</evidence>
<keyword evidence="2 7" id="KW-0489">Methyltransferase</keyword>
<dbReference type="AlphaFoldDB" id="A0A090VNH5"/>
<dbReference type="PROSITE" id="PS51679">
    <property type="entry name" value="SAM_MT_C5"/>
    <property type="match status" value="1"/>
</dbReference>
<dbReference type="EMBL" id="BBNR01000001">
    <property type="protein sequence ID" value="GAL65543.1"/>
    <property type="molecule type" value="Genomic_DNA"/>
</dbReference>
<dbReference type="SUPFAM" id="SSF53335">
    <property type="entry name" value="S-adenosyl-L-methionine-dependent methyltransferases"/>
    <property type="match status" value="1"/>
</dbReference>
<dbReference type="RefSeq" id="WP_369384935.1">
    <property type="nucleotide sequence ID" value="NZ_BBNR01000001.1"/>
</dbReference>
<comment type="similarity">
    <text evidence="7">Belongs to the class I-like SAM-binding methyltransferase superfamily. C5-methyltransferase family.</text>
</comment>
<dbReference type="PROSITE" id="PS00094">
    <property type="entry name" value="C5_MTASE_1"/>
    <property type="match status" value="1"/>
</dbReference>
<sequence length="290" mass="33425">MLKERINIENIDGQLFEIKIIEPDDSKPASFTHYLYNHKNGISQFYKKDALCFVKQILEKEYPNEQITQEFAEEALQYLIFDFNKAVPFPAPEKPKFKFIDLFAGIGGFRLAFQNLEGKCVFTSKWDKYSKQTYKANFGEIPFGDITKPETKNYIPDSFDVLCAGFPCQAFSIAGRRGGFGYNDKFNNLGVTYRVGLFVPIFCSFLTKRISSAIPNAKTRRIMKNTLKNINREDFMNFFRDDEKLNTLSTDDRVEIFLQILPGGSDITEDLLNELISDYQVTDLEVSQVK</sequence>
<name>A0A090VNH5_9FLAO</name>
<dbReference type="InterPro" id="IPR029063">
    <property type="entry name" value="SAM-dependent_MTases_sf"/>
</dbReference>
<keyword evidence="4 7" id="KW-0949">S-adenosyl-L-methionine</keyword>
<dbReference type="EC" id="2.1.1.37" evidence="1"/>
<comment type="catalytic activity">
    <reaction evidence="6">
        <text>a 2'-deoxycytidine in DNA + S-adenosyl-L-methionine = a 5-methyl-2'-deoxycytidine in DNA + S-adenosyl-L-homocysteine + H(+)</text>
        <dbReference type="Rhea" id="RHEA:13681"/>
        <dbReference type="Rhea" id="RHEA-COMP:11369"/>
        <dbReference type="Rhea" id="RHEA-COMP:11370"/>
        <dbReference type="ChEBI" id="CHEBI:15378"/>
        <dbReference type="ChEBI" id="CHEBI:57856"/>
        <dbReference type="ChEBI" id="CHEBI:59789"/>
        <dbReference type="ChEBI" id="CHEBI:85452"/>
        <dbReference type="ChEBI" id="CHEBI:85454"/>
        <dbReference type="EC" id="2.1.1.37"/>
    </reaction>
</comment>
<protein>
    <recommendedName>
        <fullName evidence="1">DNA (cytosine-5-)-methyltransferase</fullName>
        <ecNumber evidence="1">2.1.1.37</ecNumber>
    </recommendedName>
</protein>
<dbReference type="Pfam" id="PF00145">
    <property type="entry name" value="DNA_methylase"/>
    <property type="match status" value="1"/>
</dbReference>
<dbReference type="GO" id="GO:0032259">
    <property type="term" value="P:methylation"/>
    <property type="evidence" value="ECO:0007669"/>
    <property type="project" value="UniProtKB-KW"/>
</dbReference>
<dbReference type="InterPro" id="IPR018117">
    <property type="entry name" value="C5_DNA_meth_AS"/>
</dbReference>
<evidence type="ECO:0000256" key="2">
    <source>
        <dbReference type="ARBA" id="ARBA00022603"/>
    </source>
</evidence>
<dbReference type="Proteomes" id="UP000029641">
    <property type="component" value="Unassembled WGS sequence"/>
</dbReference>
<accession>A0A090VNH5</accession>
<dbReference type="GO" id="GO:0009307">
    <property type="term" value="P:DNA restriction-modification system"/>
    <property type="evidence" value="ECO:0007669"/>
    <property type="project" value="UniProtKB-KW"/>
</dbReference>
<evidence type="ECO:0000256" key="5">
    <source>
        <dbReference type="ARBA" id="ARBA00022747"/>
    </source>
</evidence>
<dbReference type="NCBIfam" id="TIGR00675">
    <property type="entry name" value="dcm"/>
    <property type="match status" value="1"/>
</dbReference>
<evidence type="ECO:0000256" key="1">
    <source>
        <dbReference type="ARBA" id="ARBA00011975"/>
    </source>
</evidence>
<gene>
    <name evidence="8" type="ORF">JCM19301_4003</name>
</gene>
<dbReference type="InterPro" id="IPR001525">
    <property type="entry name" value="C5_MeTfrase"/>
</dbReference>